<accession>A0ABR1KCV9</accession>
<gene>
    <name evidence="2" type="ORF">IWZ03DRAFT_55774</name>
</gene>
<evidence type="ECO:0000313" key="3">
    <source>
        <dbReference type="Proteomes" id="UP001363622"/>
    </source>
</evidence>
<feature type="region of interest" description="Disordered" evidence="1">
    <location>
        <begin position="27"/>
        <end position="50"/>
    </location>
</feature>
<evidence type="ECO:0000313" key="2">
    <source>
        <dbReference type="EMBL" id="KAK7512322.1"/>
    </source>
</evidence>
<dbReference type="Proteomes" id="UP001363622">
    <property type="component" value="Unassembled WGS sequence"/>
</dbReference>
<proteinExistence type="predicted"/>
<sequence length="197" mass="21385">MMTDIPELFQGALGRYAAGMRTSNTTIDDSNSFAFDEPAGRSGSSTKNWSRLSRPIEKDLGGPSNTELLTWLWKSCVRPVIRKLQDLDISPDTAGNLEPDQHEAFWNSASTCLDWMKPSYAPTIRALKYARARAKMAQLDERPAVLVVIMPSTPGQSDLTGVLREKAAVQAAAANFQVNSLPDYPAADAVLASLPGS</sequence>
<reference evidence="2 3" key="1">
    <citation type="submission" date="2024-04" db="EMBL/GenBank/DDBJ databases">
        <title>Phyllosticta paracitricarpa is synonymous to the EU quarantine fungus P. citricarpa based on phylogenomic analyses.</title>
        <authorList>
            <consortium name="Lawrence Berkeley National Laboratory"/>
            <person name="Van Ingen-Buijs V.A."/>
            <person name="Van Westerhoven A.C."/>
            <person name="Haridas S."/>
            <person name="Skiadas P."/>
            <person name="Martin F."/>
            <person name="Groenewald J.Z."/>
            <person name="Crous P.W."/>
            <person name="Seidl M.F."/>
        </authorList>
    </citation>
    <scope>NUCLEOTIDE SEQUENCE [LARGE SCALE GENOMIC DNA]</scope>
    <source>
        <strain evidence="2 3">CBS 123371</strain>
    </source>
</reference>
<name>A0ABR1KCV9_9PEZI</name>
<dbReference type="EMBL" id="JBBPHU010000011">
    <property type="protein sequence ID" value="KAK7512322.1"/>
    <property type="molecule type" value="Genomic_DNA"/>
</dbReference>
<comment type="caution">
    <text evidence="2">The sequence shown here is derived from an EMBL/GenBank/DDBJ whole genome shotgun (WGS) entry which is preliminary data.</text>
</comment>
<organism evidence="2 3">
    <name type="scientific">Phyllosticta citriasiana</name>
    <dbReference type="NCBI Taxonomy" id="595635"/>
    <lineage>
        <taxon>Eukaryota</taxon>
        <taxon>Fungi</taxon>
        <taxon>Dikarya</taxon>
        <taxon>Ascomycota</taxon>
        <taxon>Pezizomycotina</taxon>
        <taxon>Dothideomycetes</taxon>
        <taxon>Dothideomycetes incertae sedis</taxon>
        <taxon>Botryosphaeriales</taxon>
        <taxon>Phyllostictaceae</taxon>
        <taxon>Phyllosticta</taxon>
    </lineage>
</organism>
<keyword evidence="3" id="KW-1185">Reference proteome</keyword>
<protein>
    <submittedName>
        <fullName evidence="2">Uncharacterized protein</fullName>
    </submittedName>
</protein>
<evidence type="ECO:0000256" key="1">
    <source>
        <dbReference type="SAM" id="MobiDB-lite"/>
    </source>
</evidence>